<dbReference type="PANTHER" id="PTHR10131">
    <property type="entry name" value="TNF RECEPTOR ASSOCIATED FACTOR"/>
    <property type="match status" value="1"/>
</dbReference>
<evidence type="ECO:0000313" key="3">
    <source>
        <dbReference type="Proteomes" id="UP000821866"/>
    </source>
</evidence>
<reference evidence="2" key="1">
    <citation type="journal article" date="2020" name="Cell">
        <title>Large-Scale Comparative Analyses of Tick Genomes Elucidate Their Genetic Diversity and Vector Capacities.</title>
        <authorList>
            <consortium name="Tick Genome and Microbiome Consortium (TIGMIC)"/>
            <person name="Jia N."/>
            <person name="Wang J."/>
            <person name="Shi W."/>
            <person name="Du L."/>
            <person name="Sun Y."/>
            <person name="Zhan W."/>
            <person name="Jiang J.F."/>
            <person name="Wang Q."/>
            <person name="Zhang B."/>
            <person name="Ji P."/>
            <person name="Bell-Sakyi L."/>
            <person name="Cui X.M."/>
            <person name="Yuan T.T."/>
            <person name="Jiang B.G."/>
            <person name="Yang W.F."/>
            <person name="Lam T.T."/>
            <person name="Chang Q.C."/>
            <person name="Ding S.J."/>
            <person name="Wang X.J."/>
            <person name="Zhu J.G."/>
            <person name="Ruan X.D."/>
            <person name="Zhao L."/>
            <person name="Wei J.T."/>
            <person name="Ye R.Z."/>
            <person name="Que T.C."/>
            <person name="Du C.H."/>
            <person name="Zhou Y.H."/>
            <person name="Cheng J.X."/>
            <person name="Dai P.F."/>
            <person name="Guo W.B."/>
            <person name="Han X.H."/>
            <person name="Huang E.J."/>
            <person name="Li L.F."/>
            <person name="Wei W."/>
            <person name="Gao Y.C."/>
            <person name="Liu J.Z."/>
            <person name="Shao H.Z."/>
            <person name="Wang X."/>
            <person name="Wang C.C."/>
            <person name="Yang T.C."/>
            <person name="Huo Q.B."/>
            <person name="Li W."/>
            <person name="Chen H.Y."/>
            <person name="Chen S.E."/>
            <person name="Zhou L.G."/>
            <person name="Ni X.B."/>
            <person name="Tian J.H."/>
            <person name="Sheng Y."/>
            <person name="Liu T."/>
            <person name="Pan Y.S."/>
            <person name="Xia L.Y."/>
            <person name="Li J."/>
            <person name="Zhao F."/>
            <person name="Cao W.C."/>
        </authorList>
    </citation>
    <scope>NUCLEOTIDE SEQUENCE</scope>
    <source>
        <strain evidence="2">Rmic-2018</strain>
    </source>
</reference>
<dbReference type="VEuPathDB" id="VectorBase:LOC119187252"/>
<dbReference type="Proteomes" id="UP000821866">
    <property type="component" value="Unassembled WGS sequence"/>
</dbReference>
<feature type="domain" description="TRAF1-6 MATH" evidence="1">
    <location>
        <begin position="281"/>
        <end position="388"/>
    </location>
</feature>
<organism evidence="2 3">
    <name type="scientific">Rhipicephalus microplus</name>
    <name type="common">Cattle tick</name>
    <name type="synonym">Boophilus microplus</name>
    <dbReference type="NCBI Taxonomy" id="6941"/>
    <lineage>
        <taxon>Eukaryota</taxon>
        <taxon>Metazoa</taxon>
        <taxon>Ecdysozoa</taxon>
        <taxon>Arthropoda</taxon>
        <taxon>Chelicerata</taxon>
        <taxon>Arachnida</taxon>
        <taxon>Acari</taxon>
        <taxon>Parasitiformes</taxon>
        <taxon>Ixodida</taxon>
        <taxon>Ixodoidea</taxon>
        <taxon>Ixodidae</taxon>
        <taxon>Rhipicephalinae</taxon>
        <taxon>Rhipicephalus</taxon>
        <taxon>Boophilus</taxon>
    </lineage>
</organism>
<evidence type="ECO:0000259" key="1">
    <source>
        <dbReference type="Pfam" id="PF21355"/>
    </source>
</evidence>
<dbReference type="EMBL" id="JABSTU010006582">
    <property type="protein sequence ID" value="KAH7932526.1"/>
    <property type="molecule type" value="Genomic_DNA"/>
</dbReference>
<dbReference type="InterPro" id="IPR008974">
    <property type="entry name" value="TRAF-like"/>
</dbReference>
<sequence length="393" mass="43474">MGREYRMTGFGDFLEWRILRFAEPLPKIRVCGLCGVVAAVVKLLPCTHVLCECCEGQAIDGGRLCPIEGASFAGEELQTLPFSRRDLGERQVFCFNNTSDGEQGGCNFTGKLEELERHFVVECFHGLVRCSKCSGEVARKDAYEHYVGCVAGDDWRGVSSDGRVNFVAEDVARLAAALRDIREGLKKTSLNDPAGDSKLAVLRHRADSLANFLDFLDPGAESGDETDGQSQRFSWCDSETGWRISCFVNGTATICKFSGVASMRKTDDPLLRLGKPHVLDGYTFNLACKFERSWGKLTGVTLLFALCAGDKDDVLDWPFARRVTLSIAHAKREGSDIRVPLKTCPEKDGAECLKRPRADTAPKWIHSEKVSWKQVEKNGLVHDDCLFVAVAFE</sequence>
<reference evidence="2" key="2">
    <citation type="submission" date="2021-09" db="EMBL/GenBank/DDBJ databases">
        <authorList>
            <person name="Jia N."/>
            <person name="Wang J."/>
            <person name="Shi W."/>
            <person name="Du L."/>
            <person name="Sun Y."/>
            <person name="Zhan W."/>
            <person name="Jiang J."/>
            <person name="Wang Q."/>
            <person name="Zhang B."/>
            <person name="Ji P."/>
            <person name="Sakyi L.B."/>
            <person name="Cui X."/>
            <person name="Yuan T."/>
            <person name="Jiang B."/>
            <person name="Yang W."/>
            <person name="Lam T.T.-Y."/>
            <person name="Chang Q."/>
            <person name="Ding S."/>
            <person name="Wang X."/>
            <person name="Zhu J."/>
            <person name="Ruan X."/>
            <person name="Zhao L."/>
            <person name="Wei J."/>
            <person name="Que T."/>
            <person name="Du C."/>
            <person name="Cheng J."/>
            <person name="Dai P."/>
            <person name="Han X."/>
            <person name="Huang E."/>
            <person name="Gao Y."/>
            <person name="Liu J."/>
            <person name="Shao H."/>
            <person name="Ye R."/>
            <person name="Li L."/>
            <person name="Wei W."/>
            <person name="Wang X."/>
            <person name="Wang C."/>
            <person name="Huo Q."/>
            <person name="Li W."/>
            <person name="Guo W."/>
            <person name="Chen H."/>
            <person name="Chen S."/>
            <person name="Zhou L."/>
            <person name="Zhou L."/>
            <person name="Ni X."/>
            <person name="Tian J."/>
            <person name="Zhou Y."/>
            <person name="Sheng Y."/>
            <person name="Liu T."/>
            <person name="Pan Y."/>
            <person name="Xia L."/>
            <person name="Li J."/>
            <person name="Zhao F."/>
            <person name="Cao W."/>
        </authorList>
    </citation>
    <scope>NUCLEOTIDE SEQUENCE</scope>
    <source>
        <strain evidence="2">Rmic-2018</strain>
        <tissue evidence="2">Larvae</tissue>
    </source>
</reference>
<proteinExistence type="predicted"/>
<keyword evidence="3" id="KW-1185">Reference proteome</keyword>
<dbReference type="InterPro" id="IPR013083">
    <property type="entry name" value="Znf_RING/FYVE/PHD"/>
</dbReference>
<dbReference type="InterPro" id="IPR049342">
    <property type="entry name" value="TRAF1-6_MATH_dom"/>
</dbReference>
<comment type="caution">
    <text evidence="2">The sequence shown here is derived from an EMBL/GenBank/DDBJ whole genome shotgun (WGS) entry which is preliminary data.</text>
</comment>
<dbReference type="AlphaFoldDB" id="A0A9J6CV38"/>
<dbReference type="SUPFAM" id="SSF49599">
    <property type="entry name" value="TRAF domain-like"/>
    <property type="match status" value="1"/>
</dbReference>
<protein>
    <recommendedName>
        <fullName evidence="1">TRAF1-6 MATH domain-containing protein</fullName>
    </recommendedName>
</protein>
<accession>A0A9J6CV38</accession>
<dbReference type="GO" id="GO:0043122">
    <property type="term" value="P:regulation of canonical NF-kappaB signal transduction"/>
    <property type="evidence" value="ECO:0007669"/>
    <property type="project" value="TreeGrafter"/>
</dbReference>
<name>A0A9J6CV38_RHIMP</name>
<gene>
    <name evidence="2" type="ORF">HPB51_029246</name>
</gene>
<dbReference type="Gene3D" id="2.60.210.10">
    <property type="entry name" value="Apoptosis, Tumor Necrosis Factor Receptor Associated Protein 2, Chain A"/>
    <property type="match status" value="1"/>
</dbReference>
<dbReference type="Pfam" id="PF21355">
    <property type="entry name" value="TRAF-mep_MATH"/>
    <property type="match status" value="1"/>
</dbReference>
<dbReference type="PANTHER" id="PTHR10131:SF138">
    <property type="entry name" value="RE66324P"/>
    <property type="match status" value="1"/>
</dbReference>
<dbReference type="Gene3D" id="3.30.40.10">
    <property type="entry name" value="Zinc/RING finger domain, C3HC4 (zinc finger)"/>
    <property type="match status" value="1"/>
</dbReference>
<dbReference type="GO" id="GO:0005164">
    <property type="term" value="F:tumor necrosis factor receptor binding"/>
    <property type="evidence" value="ECO:0007669"/>
    <property type="project" value="TreeGrafter"/>
</dbReference>
<dbReference type="GO" id="GO:0009898">
    <property type="term" value="C:cytoplasmic side of plasma membrane"/>
    <property type="evidence" value="ECO:0007669"/>
    <property type="project" value="TreeGrafter"/>
</dbReference>
<evidence type="ECO:0000313" key="2">
    <source>
        <dbReference type="EMBL" id="KAH7932526.1"/>
    </source>
</evidence>